<name>A0A2T4UKM6_9ACTN</name>
<dbReference type="Pfam" id="PF13738">
    <property type="entry name" value="Pyr_redox_3"/>
    <property type="match status" value="1"/>
</dbReference>
<gene>
    <name evidence="1" type="ORF">C7Y72_08935</name>
</gene>
<dbReference type="PANTHER" id="PTHR42877">
    <property type="entry name" value="L-ORNITHINE N(5)-MONOOXYGENASE-RELATED"/>
    <property type="match status" value="1"/>
</dbReference>
<protein>
    <submittedName>
        <fullName evidence="1">NAD(P)/FAD-dependent oxidoreductase</fullName>
    </submittedName>
</protein>
<dbReference type="InterPro" id="IPR036188">
    <property type="entry name" value="FAD/NAD-bd_sf"/>
</dbReference>
<dbReference type="InterPro" id="IPR051209">
    <property type="entry name" value="FAD-bind_Monooxygenase_sf"/>
</dbReference>
<reference evidence="1 2" key="1">
    <citation type="submission" date="2018-03" db="EMBL/GenBank/DDBJ databases">
        <title>Aquarubrobacter algicola gen. nov., sp. nov., a novel actinobacterium isolated from shallow eutrophic lake during the end of cyanobacterial harmful algal blooms.</title>
        <authorList>
            <person name="Chun S.J."/>
        </authorList>
    </citation>
    <scope>NUCLEOTIDE SEQUENCE [LARGE SCALE GENOMIC DNA]</scope>
    <source>
        <strain evidence="1 2">Seoho-28</strain>
    </source>
</reference>
<dbReference type="SUPFAM" id="SSF51905">
    <property type="entry name" value="FAD/NAD(P)-binding domain"/>
    <property type="match status" value="2"/>
</dbReference>
<comment type="caution">
    <text evidence="1">The sequence shown here is derived from an EMBL/GenBank/DDBJ whole genome shotgun (WGS) entry which is preliminary data.</text>
</comment>
<dbReference type="Proteomes" id="UP000240739">
    <property type="component" value="Unassembled WGS sequence"/>
</dbReference>
<accession>A0A2T4UKM6</accession>
<evidence type="ECO:0000313" key="1">
    <source>
        <dbReference type="EMBL" id="PTL59767.1"/>
    </source>
</evidence>
<dbReference type="PANTHER" id="PTHR42877:SF4">
    <property type="entry name" value="FAD_NAD(P)-BINDING DOMAIN-CONTAINING PROTEIN-RELATED"/>
    <property type="match status" value="1"/>
</dbReference>
<proteinExistence type="predicted"/>
<dbReference type="Gene3D" id="3.50.50.60">
    <property type="entry name" value="FAD/NAD(P)-binding domain"/>
    <property type="match status" value="2"/>
</dbReference>
<dbReference type="AlphaFoldDB" id="A0A2T4UKM6"/>
<dbReference type="RefSeq" id="WP_107568411.1">
    <property type="nucleotide sequence ID" value="NZ_PYYB01000001.1"/>
</dbReference>
<dbReference type="EMBL" id="PYYB01000001">
    <property type="protein sequence ID" value="PTL59767.1"/>
    <property type="molecule type" value="Genomic_DNA"/>
</dbReference>
<organism evidence="1 2">
    <name type="scientific">Paraconexibacter algicola</name>
    <dbReference type="NCBI Taxonomy" id="2133960"/>
    <lineage>
        <taxon>Bacteria</taxon>
        <taxon>Bacillati</taxon>
        <taxon>Actinomycetota</taxon>
        <taxon>Thermoleophilia</taxon>
        <taxon>Solirubrobacterales</taxon>
        <taxon>Paraconexibacteraceae</taxon>
        <taxon>Paraconexibacter</taxon>
    </lineage>
</organism>
<dbReference type="OrthoDB" id="5168853at2"/>
<evidence type="ECO:0000313" key="2">
    <source>
        <dbReference type="Proteomes" id="UP000240739"/>
    </source>
</evidence>
<sequence length="483" mass="53314">MHHRVAIIGAGISGIGMAVRLKQAGIDDLVLLERNHAVGGTWFEHTYPGCACDVPTHLYSYSFARNPSWSRLFPRQDEILAYVRGVADDHDVIRHVRFATELHEARWDADASCWRLRTSTGELSSDLLVSAVGGTAEPHTPAFPGDDTFAGHRFHSARWDHRHDLTGERVAVLGTGPATVQFLPRIAPRAAHVTVFQRTPPWVLPHPDRPVPLPEKLLYRLLPPAQDLHRNLLFALYEGLGYGFHTDQRILRPLEELGNAHRRLQVRDPVLRAQLKPGYRLGCKRPMMSNTYYPALGREDVTLSTAGIERIVPEGIVTADGVTHRVDTIIAGTGYRYARSEGADRIVGRDGRTLGEAFRPSPHAYKGATVAGFPNLFLLLGPNSIGINSAIFSLEAQMTYALAAIGAMDEAGAATVEVRPDALEEYAAELDRRNAGTVWTQGGCSSYYLDETGRQYALYPGFATAYRRRTSTFDADRYVLGAA</sequence>
<keyword evidence="2" id="KW-1185">Reference proteome</keyword>